<dbReference type="InterPro" id="IPR036259">
    <property type="entry name" value="MFS_trans_sf"/>
</dbReference>
<comment type="subcellular location">
    <subcellularLocation>
        <location evidence="1">Membrane</location>
        <topology evidence="1">Multi-pass membrane protein</topology>
    </subcellularLocation>
</comment>
<dbReference type="PANTHER" id="PTHR23504:SF15">
    <property type="entry name" value="MAJOR FACILITATOR SUPERFAMILY (MFS) PROFILE DOMAIN-CONTAINING PROTEIN"/>
    <property type="match status" value="1"/>
</dbReference>
<dbReference type="EMBL" id="CAJMWS010000307">
    <property type="protein sequence ID" value="CAE6404854.1"/>
    <property type="molecule type" value="Genomic_DNA"/>
</dbReference>
<feature type="transmembrane region" description="Helical" evidence="6">
    <location>
        <begin position="466"/>
        <end position="485"/>
    </location>
</feature>
<evidence type="ECO:0000256" key="4">
    <source>
        <dbReference type="ARBA" id="ARBA00022989"/>
    </source>
</evidence>
<feature type="transmembrane region" description="Helical" evidence="6">
    <location>
        <begin position="400"/>
        <end position="424"/>
    </location>
</feature>
<evidence type="ECO:0000256" key="1">
    <source>
        <dbReference type="ARBA" id="ARBA00004141"/>
    </source>
</evidence>
<dbReference type="Proteomes" id="UP000663846">
    <property type="component" value="Unassembled WGS sequence"/>
</dbReference>
<feature type="transmembrane region" description="Helical" evidence="6">
    <location>
        <begin position="333"/>
        <end position="353"/>
    </location>
</feature>
<feature type="transmembrane region" description="Helical" evidence="6">
    <location>
        <begin position="98"/>
        <end position="116"/>
    </location>
</feature>
<feature type="transmembrane region" description="Helical" evidence="6">
    <location>
        <begin position="365"/>
        <end position="388"/>
    </location>
</feature>
<evidence type="ECO:0000313" key="7">
    <source>
        <dbReference type="EMBL" id="CAE6404854.1"/>
    </source>
</evidence>
<dbReference type="InterPro" id="IPR005829">
    <property type="entry name" value="Sugar_transporter_CS"/>
</dbReference>
<evidence type="ECO:0000313" key="8">
    <source>
        <dbReference type="Proteomes" id="UP000663846"/>
    </source>
</evidence>
<gene>
    <name evidence="7" type="ORF">RDB_LOCUS59810</name>
</gene>
<evidence type="ECO:0008006" key="9">
    <source>
        <dbReference type="Google" id="ProtNLM"/>
    </source>
</evidence>
<reference evidence="7" key="1">
    <citation type="submission" date="2021-01" db="EMBL/GenBank/DDBJ databases">
        <authorList>
            <person name="Kaushik A."/>
        </authorList>
    </citation>
    <scope>NUCLEOTIDE SEQUENCE</scope>
    <source>
        <strain evidence="7">AG1-1C</strain>
    </source>
</reference>
<dbReference type="GO" id="GO:0022857">
    <property type="term" value="F:transmembrane transporter activity"/>
    <property type="evidence" value="ECO:0007669"/>
    <property type="project" value="InterPro"/>
</dbReference>
<feature type="transmembrane region" description="Helical" evidence="6">
    <location>
        <begin position="436"/>
        <end position="460"/>
    </location>
</feature>
<evidence type="ECO:0000256" key="6">
    <source>
        <dbReference type="SAM" id="Phobius"/>
    </source>
</evidence>
<dbReference type="SUPFAM" id="SSF103473">
    <property type="entry name" value="MFS general substrate transporter"/>
    <property type="match status" value="1"/>
</dbReference>
<feature type="transmembrane region" description="Helical" evidence="6">
    <location>
        <begin position="66"/>
        <end position="86"/>
    </location>
</feature>
<organism evidence="7 8">
    <name type="scientific">Rhizoctonia solani</name>
    <dbReference type="NCBI Taxonomy" id="456999"/>
    <lineage>
        <taxon>Eukaryota</taxon>
        <taxon>Fungi</taxon>
        <taxon>Dikarya</taxon>
        <taxon>Basidiomycota</taxon>
        <taxon>Agaricomycotina</taxon>
        <taxon>Agaricomycetes</taxon>
        <taxon>Cantharellales</taxon>
        <taxon>Ceratobasidiaceae</taxon>
        <taxon>Rhizoctonia</taxon>
    </lineage>
</organism>
<evidence type="ECO:0000256" key="5">
    <source>
        <dbReference type="ARBA" id="ARBA00023136"/>
    </source>
</evidence>
<dbReference type="GO" id="GO:0016020">
    <property type="term" value="C:membrane"/>
    <property type="evidence" value="ECO:0007669"/>
    <property type="project" value="UniProtKB-SubCell"/>
</dbReference>
<protein>
    <recommendedName>
        <fullName evidence="9">Major facilitator superfamily (MFS) profile domain-containing protein</fullName>
    </recommendedName>
</protein>
<keyword evidence="5 6" id="KW-0472">Membrane</keyword>
<proteinExistence type="predicted"/>
<keyword evidence="2" id="KW-0813">Transport</keyword>
<comment type="caution">
    <text evidence="7">The sequence shown here is derived from an EMBL/GenBank/DDBJ whole genome shotgun (WGS) entry which is preliminary data.</text>
</comment>
<dbReference type="PANTHER" id="PTHR23504">
    <property type="entry name" value="MAJOR FACILITATOR SUPERFAMILY DOMAIN-CONTAINING PROTEIN 10"/>
    <property type="match status" value="1"/>
</dbReference>
<dbReference type="InterPro" id="IPR011701">
    <property type="entry name" value="MFS"/>
</dbReference>
<keyword evidence="3 6" id="KW-0812">Transmembrane</keyword>
<evidence type="ECO:0000256" key="3">
    <source>
        <dbReference type="ARBA" id="ARBA00022692"/>
    </source>
</evidence>
<dbReference type="Gene3D" id="1.20.1250.20">
    <property type="entry name" value="MFS general substrate transporter like domains"/>
    <property type="match status" value="1"/>
</dbReference>
<keyword evidence="4 6" id="KW-1133">Transmembrane helix</keyword>
<sequence>MEPARRTEADEENALLLPIRTKFSWGMLTVLFVYTAIVNGASELVWPFINQLILSVGIAPDEKSVGFYSGLMETVASFFCFVTIMPGSFAADRWGRKVVLCSTLIGTSIGLTFFGISKTLYSLMFFRCVGYALGPQLGWATTVTILGDVSDPSNRGVAFSAVNAAYRIGQLFSMLSALVKVKVLSFGRWFESEFWEHHPYALPCWAGAATCIIALCMTICYVPETSPSMGGLKSEECSSTTISRSARTNYSTSRPSPTHIEDETAPARMVPATMEPVTHDLAKRPGPDIFTPHIVQLLISSWVMYFMTMGFFSLFPLWAFTPISSGGLGASEVAIGSFISARAIAQFVVLIPFAYFERRLGVYRLYAYSLAIYTISGSIAFPLLSVLAELDGIASLQFSLAIMVYFILGGAGNYCTTCMVIMINQAAPTPHDLAQLVAGVSQSVLMLGQCMAPIIVLSIFEFSIKSGLLGGNIIWLFLVSCSLIASAHSFQLRAPVCEN</sequence>
<dbReference type="Pfam" id="PF07690">
    <property type="entry name" value="MFS_1"/>
    <property type="match status" value="1"/>
</dbReference>
<name>A0A8H2WWJ6_9AGAM</name>
<dbReference type="PROSITE" id="PS00216">
    <property type="entry name" value="SUGAR_TRANSPORT_1"/>
    <property type="match status" value="1"/>
</dbReference>
<feature type="transmembrane region" description="Helical" evidence="6">
    <location>
        <begin position="25"/>
        <end position="46"/>
    </location>
</feature>
<dbReference type="AlphaFoldDB" id="A0A8H2WWJ6"/>
<feature type="transmembrane region" description="Helical" evidence="6">
    <location>
        <begin position="200"/>
        <end position="222"/>
    </location>
</feature>
<feature type="transmembrane region" description="Helical" evidence="6">
    <location>
        <begin position="302"/>
        <end position="321"/>
    </location>
</feature>
<evidence type="ECO:0000256" key="2">
    <source>
        <dbReference type="ARBA" id="ARBA00022448"/>
    </source>
</evidence>
<accession>A0A8H2WWJ6</accession>